<evidence type="ECO:0000259" key="6">
    <source>
        <dbReference type="PROSITE" id="PS51007"/>
    </source>
</evidence>
<sequence length="183" mass="19370">MRIATLTSTIIALGLIAGTTFAGEADAARVKRGAQLAAYGGCVDCHTPFKIGPNGPEKDMARGLSGHPAELVLPAPPKLDGPWNWGGAGSMTAFVGPWGISYASNLTPDRETGIGAWSENDFIQAMRKGKHLGVGRPIMPPMPWQSVGSLPDHDLRALFAYLKAQPSVKNKVPEYVPPVASNR</sequence>
<dbReference type="GO" id="GO:0046872">
    <property type="term" value="F:metal ion binding"/>
    <property type="evidence" value="ECO:0007669"/>
    <property type="project" value="UniProtKB-KW"/>
</dbReference>
<protein>
    <submittedName>
        <fullName evidence="7">Cytochrome c</fullName>
    </submittedName>
</protein>
<evidence type="ECO:0000256" key="5">
    <source>
        <dbReference type="SAM" id="SignalP"/>
    </source>
</evidence>
<evidence type="ECO:0000256" key="4">
    <source>
        <dbReference type="PROSITE-ProRule" id="PRU00433"/>
    </source>
</evidence>
<organism evidence="7 8">
    <name type="scientific">Dechloromonas agitata</name>
    <dbReference type="NCBI Taxonomy" id="73030"/>
    <lineage>
        <taxon>Bacteria</taxon>
        <taxon>Pseudomonadati</taxon>
        <taxon>Pseudomonadota</taxon>
        <taxon>Betaproteobacteria</taxon>
        <taxon>Rhodocyclales</taxon>
        <taxon>Azonexaceae</taxon>
        <taxon>Dechloromonas</taxon>
    </lineage>
</organism>
<dbReference type="PROSITE" id="PS51007">
    <property type="entry name" value="CYTC"/>
    <property type="match status" value="1"/>
</dbReference>
<reference evidence="7" key="1">
    <citation type="submission" date="2020-04" db="EMBL/GenBank/DDBJ databases">
        <title>Deep metagenomics examines the oral microbiome during advanced dental caries in children, revealing novel taxa and co-occurrences with host molecules.</title>
        <authorList>
            <person name="Baker J.L."/>
            <person name="Morton J.T."/>
            <person name="Dinis M."/>
            <person name="Alvarez R."/>
            <person name="Tran N.C."/>
            <person name="Knight R."/>
            <person name="Edlund A."/>
        </authorList>
    </citation>
    <scope>NUCLEOTIDE SEQUENCE</scope>
    <source>
        <strain evidence="7">JCVI_32_bin.24</strain>
    </source>
</reference>
<dbReference type="AlphaFoldDB" id="A0A930FZQ8"/>
<comment type="caution">
    <text evidence="7">The sequence shown here is derived from an EMBL/GenBank/DDBJ whole genome shotgun (WGS) entry which is preliminary data.</text>
</comment>
<dbReference type="EMBL" id="JABZMI010000152">
    <property type="protein sequence ID" value="MBF1165105.1"/>
    <property type="molecule type" value="Genomic_DNA"/>
</dbReference>
<keyword evidence="2 4" id="KW-0479">Metal-binding</keyword>
<evidence type="ECO:0000256" key="2">
    <source>
        <dbReference type="ARBA" id="ARBA00022723"/>
    </source>
</evidence>
<dbReference type="GO" id="GO:0009055">
    <property type="term" value="F:electron transfer activity"/>
    <property type="evidence" value="ECO:0007669"/>
    <property type="project" value="InterPro"/>
</dbReference>
<keyword evidence="5" id="KW-0732">Signal</keyword>
<dbReference type="InterPro" id="IPR036909">
    <property type="entry name" value="Cyt_c-like_dom_sf"/>
</dbReference>
<evidence type="ECO:0000256" key="1">
    <source>
        <dbReference type="ARBA" id="ARBA00022617"/>
    </source>
</evidence>
<name>A0A930FZQ8_9RHOO</name>
<feature type="chain" id="PRO_5037611262" evidence="5">
    <location>
        <begin position="23"/>
        <end position="183"/>
    </location>
</feature>
<accession>A0A930FZQ8</accession>
<proteinExistence type="predicted"/>
<dbReference type="InterPro" id="IPR009056">
    <property type="entry name" value="Cyt_c-like_dom"/>
</dbReference>
<evidence type="ECO:0000256" key="3">
    <source>
        <dbReference type="ARBA" id="ARBA00023004"/>
    </source>
</evidence>
<dbReference type="Gene3D" id="1.10.760.10">
    <property type="entry name" value="Cytochrome c-like domain"/>
    <property type="match status" value="1"/>
</dbReference>
<gene>
    <name evidence="7" type="ORF">HXL68_08695</name>
</gene>
<dbReference type="PANTHER" id="PTHR35008">
    <property type="entry name" value="BLL4482 PROTEIN-RELATED"/>
    <property type="match status" value="1"/>
</dbReference>
<dbReference type="SUPFAM" id="SSF46626">
    <property type="entry name" value="Cytochrome c"/>
    <property type="match status" value="1"/>
</dbReference>
<keyword evidence="1 4" id="KW-0349">Heme</keyword>
<dbReference type="PANTHER" id="PTHR35008:SF4">
    <property type="entry name" value="BLL4482 PROTEIN"/>
    <property type="match status" value="1"/>
</dbReference>
<evidence type="ECO:0000313" key="7">
    <source>
        <dbReference type="EMBL" id="MBF1165105.1"/>
    </source>
</evidence>
<dbReference type="InterPro" id="IPR051459">
    <property type="entry name" value="Cytochrome_c-type_DH"/>
</dbReference>
<feature type="signal peptide" evidence="5">
    <location>
        <begin position="1"/>
        <end position="22"/>
    </location>
</feature>
<dbReference type="GO" id="GO:0020037">
    <property type="term" value="F:heme binding"/>
    <property type="evidence" value="ECO:0007669"/>
    <property type="project" value="InterPro"/>
</dbReference>
<feature type="domain" description="Cytochrome c" evidence="6">
    <location>
        <begin position="28"/>
        <end position="166"/>
    </location>
</feature>
<dbReference type="Proteomes" id="UP000718593">
    <property type="component" value="Unassembled WGS sequence"/>
</dbReference>
<evidence type="ECO:0000313" key="8">
    <source>
        <dbReference type="Proteomes" id="UP000718593"/>
    </source>
</evidence>
<keyword evidence="3 4" id="KW-0408">Iron</keyword>